<name>A0ABN8RGQ3_9CNID</name>
<reference evidence="2 3" key="1">
    <citation type="submission" date="2022-05" db="EMBL/GenBank/DDBJ databases">
        <authorList>
            <consortium name="Genoscope - CEA"/>
            <person name="William W."/>
        </authorList>
    </citation>
    <scope>NUCLEOTIDE SEQUENCE [LARGE SCALE GENOMIC DNA]</scope>
</reference>
<accession>A0ABN8RGQ3</accession>
<dbReference type="PANTHER" id="PTHR31526:SF2">
    <property type="entry name" value="SOSS COMPLEX SUBUNIT C"/>
    <property type="match status" value="1"/>
</dbReference>
<dbReference type="PANTHER" id="PTHR31526">
    <property type="entry name" value="SOSS COMPLEX SUBUNIT C"/>
    <property type="match status" value="1"/>
</dbReference>
<dbReference type="Proteomes" id="UP001159405">
    <property type="component" value="Unassembled WGS sequence"/>
</dbReference>
<keyword evidence="3" id="KW-1185">Reference proteome</keyword>
<evidence type="ECO:0008006" key="4">
    <source>
        <dbReference type="Google" id="ProtNLM"/>
    </source>
</evidence>
<gene>
    <name evidence="2" type="ORF">PLOB_00020853</name>
</gene>
<comment type="caution">
    <text evidence="2">The sequence shown here is derived from an EMBL/GenBank/DDBJ whole genome shotgun (WGS) entry which is preliminary data.</text>
</comment>
<protein>
    <recommendedName>
        <fullName evidence="4">SOSS complex subunit C</fullName>
    </recommendedName>
</protein>
<proteinExistence type="inferred from homology"/>
<evidence type="ECO:0000256" key="1">
    <source>
        <dbReference type="ARBA" id="ARBA00007829"/>
    </source>
</evidence>
<evidence type="ECO:0000313" key="2">
    <source>
        <dbReference type="EMBL" id="CAH3178585.1"/>
    </source>
</evidence>
<organism evidence="2 3">
    <name type="scientific">Porites lobata</name>
    <dbReference type="NCBI Taxonomy" id="104759"/>
    <lineage>
        <taxon>Eukaryota</taxon>
        <taxon>Metazoa</taxon>
        <taxon>Cnidaria</taxon>
        <taxon>Anthozoa</taxon>
        <taxon>Hexacorallia</taxon>
        <taxon>Scleractinia</taxon>
        <taxon>Fungiina</taxon>
        <taxon>Poritidae</taxon>
        <taxon>Porites</taxon>
    </lineage>
</organism>
<dbReference type="Pfam" id="PF15925">
    <property type="entry name" value="SOSSC"/>
    <property type="match status" value="1"/>
</dbReference>
<dbReference type="InterPro" id="IPR031821">
    <property type="entry name" value="SOSSC"/>
</dbReference>
<evidence type="ECO:0000313" key="3">
    <source>
        <dbReference type="Proteomes" id="UP001159405"/>
    </source>
</evidence>
<comment type="similarity">
    <text evidence="1">Belongs to the SOSS-C family.</text>
</comment>
<dbReference type="EMBL" id="CALNXK010000242">
    <property type="protein sequence ID" value="CAH3178585.1"/>
    <property type="molecule type" value="Genomic_DNA"/>
</dbReference>
<sequence length="113" mass="12306">MSFQSQGGQETQNRRILQDLQQKRQMLLNQGQGGVGNVGQRSVGGAEASVPIVKVTHEAPVIRNPADMALSQRQALEHANTTSSGYFISQDSAYGNLILPVLPRFENGELKMI</sequence>